<reference evidence="6 7" key="1">
    <citation type="submission" date="2024-09" db="EMBL/GenBank/DDBJ databases">
        <authorList>
            <person name="Sun Q."/>
            <person name="Mori K."/>
        </authorList>
    </citation>
    <scope>NUCLEOTIDE SEQUENCE [LARGE SCALE GENOMIC DNA]</scope>
    <source>
        <strain evidence="6 7">JCM 13519</strain>
    </source>
</reference>
<dbReference type="EMBL" id="JBHMBH010000021">
    <property type="protein sequence ID" value="MFB9714498.1"/>
    <property type="molecule type" value="Genomic_DNA"/>
</dbReference>
<dbReference type="InterPro" id="IPR029016">
    <property type="entry name" value="GAF-like_dom_sf"/>
</dbReference>
<organism evidence="6 7">
    <name type="scientific">Arthrobacter methylotrophus</name>
    <dbReference type="NCBI Taxonomy" id="121291"/>
    <lineage>
        <taxon>Bacteria</taxon>
        <taxon>Bacillati</taxon>
        <taxon>Actinomycetota</taxon>
        <taxon>Actinomycetes</taxon>
        <taxon>Micrococcales</taxon>
        <taxon>Micrococcaceae</taxon>
        <taxon>Arthrobacter</taxon>
    </lineage>
</organism>
<dbReference type="Gene3D" id="1.10.10.10">
    <property type="entry name" value="Winged helix-like DNA-binding domain superfamily/Winged helix DNA-binding domain"/>
    <property type="match status" value="1"/>
</dbReference>
<dbReference type="PANTHER" id="PTHR30136">
    <property type="entry name" value="HELIX-TURN-HELIX TRANSCRIPTIONAL REGULATOR, ICLR FAMILY"/>
    <property type="match status" value="1"/>
</dbReference>
<dbReference type="InterPro" id="IPR005471">
    <property type="entry name" value="Tscrpt_reg_IclR_N"/>
</dbReference>
<proteinExistence type="predicted"/>
<evidence type="ECO:0000256" key="3">
    <source>
        <dbReference type="ARBA" id="ARBA00023163"/>
    </source>
</evidence>
<sequence length="269" mass="28055">MSEETSSGSASDIQAVTRAAQILQLFGPNRPQLTAAEAAELLGMNRSTVYRYCNSLVAAGLLERGHAIGSFAPGGLLLQLGTFALGQRKVLDLAPAVMRELSSSAHMTAVLSLWGSAGPVVSRVEEDTSRNVVVSVRVGSQLPLTSAQAKVFLAFTSDQLRAERMLSALPPEQQDALRMEIELTRSTGVATSPDLGGVNAVSAPIFDEHGICASLALVATNHVLGLDRDSQAAWDVATAAAELSAALGGGTRANTTTTRMAVAEANRKN</sequence>
<dbReference type="SMART" id="SM00346">
    <property type="entry name" value="HTH_ICLR"/>
    <property type="match status" value="1"/>
</dbReference>
<dbReference type="Gene3D" id="3.30.450.40">
    <property type="match status" value="1"/>
</dbReference>
<name>A0ABV5UQV6_9MICC</name>
<feature type="domain" description="HTH iclR-type" evidence="4">
    <location>
        <begin position="13"/>
        <end position="75"/>
    </location>
</feature>
<accession>A0ABV5UQV6</accession>
<evidence type="ECO:0000256" key="1">
    <source>
        <dbReference type="ARBA" id="ARBA00023015"/>
    </source>
</evidence>
<dbReference type="PROSITE" id="PS51077">
    <property type="entry name" value="HTH_ICLR"/>
    <property type="match status" value="1"/>
</dbReference>
<keyword evidence="3" id="KW-0804">Transcription</keyword>
<dbReference type="PROSITE" id="PS51078">
    <property type="entry name" value="ICLR_ED"/>
    <property type="match status" value="1"/>
</dbReference>
<dbReference type="SUPFAM" id="SSF46785">
    <property type="entry name" value="Winged helix' DNA-binding domain"/>
    <property type="match status" value="1"/>
</dbReference>
<evidence type="ECO:0000259" key="5">
    <source>
        <dbReference type="PROSITE" id="PS51078"/>
    </source>
</evidence>
<feature type="domain" description="IclR-ED" evidence="5">
    <location>
        <begin position="76"/>
        <end position="249"/>
    </location>
</feature>
<evidence type="ECO:0000259" key="4">
    <source>
        <dbReference type="PROSITE" id="PS51077"/>
    </source>
</evidence>
<dbReference type="Proteomes" id="UP001589536">
    <property type="component" value="Unassembled WGS sequence"/>
</dbReference>
<keyword evidence="7" id="KW-1185">Reference proteome</keyword>
<keyword evidence="2" id="KW-0238">DNA-binding</keyword>
<dbReference type="InterPro" id="IPR014757">
    <property type="entry name" value="Tscrpt_reg_IclR_C"/>
</dbReference>
<dbReference type="Pfam" id="PF09339">
    <property type="entry name" value="HTH_IclR"/>
    <property type="match status" value="1"/>
</dbReference>
<dbReference type="PANTHER" id="PTHR30136:SF8">
    <property type="entry name" value="TRANSCRIPTIONAL REGULATORY PROTEIN"/>
    <property type="match status" value="1"/>
</dbReference>
<dbReference type="RefSeq" id="WP_345046177.1">
    <property type="nucleotide sequence ID" value="NZ_BAABED010000001.1"/>
</dbReference>
<evidence type="ECO:0000313" key="7">
    <source>
        <dbReference type="Proteomes" id="UP001589536"/>
    </source>
</evidence>
<keyword evidence="1" id="KW-0805">Transcription regulation</keyword>
<evidence type="ECO:0000256" key="2">
    <source>
        <dbReference type="ARBA" id="ARBA00023125"/>
    </source>
</evidence>
<dbReference type="InterPro" id="IPR036390">
    <property type="entry name" value="WH_DNA-bd_sf"/>
</dbReference>
<dbReference type="SUPFAM" id="SSF55781">
    <property type="entry name" value="GAF domain-like"/>
    <property type="match status" value="1"/>
</dbReference>
<dbReference type="InterPro" id="IPR036388">
    <property type="entry name" value="WH-like_DNA-bd_sf"/>
</dbReference>
<gene>
    <name evidence="6" type="ORF">ACFFPI_10225</name>
</gene>
<protein>
    <submittedName>
        <fullName evidence="6">IclR family transcriptional regulator</fullName>
    </submittedName>
</protein>
<dbReference type="InterPro" id="IPR050707">
    <property type="entry name" value="HTH_MetabolicPath_Reg"/>
</dbReference>
<dbReference type="Pfam" id="PF01614">
    <property type="entry name" value="IclR_C"/>
    <property type="match status" value="1"/>
</dbReference>
<comment type="caution">
    <text evidence="6">The sequence shown here is derived from an EMBL/GenBank/DDBJ whole genome shotgun (WGS) entry which is preliminary data.</text>
</comment>
<evidence type="ECO:0000313" key="6">
    <source>
        <dbReference type="EMBL" id="MFB9714498.1"/>
    </source>
</evidence>